<evidence type="ECO:0000256" key="3">
    <source>
        <dbReference type="ARBA" id="ARBA00022490"/>
    </source>
</evidence>
<protein>
    <submittedName>
        <fullName evidence="11 13">Acetylornithine deacetylase</fullName>
    </submittedName>
</protein>
<organism evidence="13 16">
    <name type="scientific">Pseudomonas syringae pv. actinidiae</name>
    <dbReference type="NCBI Taxonomy" id="103796"/>
    <lineage>
        <taxon>Bacteria</taxon>
        <taxon>Pseudomonadati</taxon>
        <taxon>Pseudomonadota</taxon>
        <taxon>Gammaproteobacteria</taxon>
        <taxon>Pseudomonadales</taxon>
        <taxon>Pseudomonadaceae</taxon>
        <taxon>Pseudomonas</taxon>
        <taxon>Pseudomonas syringae</taxon>
    </lineage>
</organism>
<evidence type="ECO:0000313" key="16">
    <source>
        <dbReference type="Proteomes" id="UP000248291"/>
    </source>
</evidence>
<dbReference type="Pfam" id="PF01546">
    <property type="entry name" value="Peptidase_M20"/>
    <property type="match status" value="1"/>
</dbReference>
<dbReference type="InterPro" id="IPR011650">
    <property type="entry name" value="Peptidase_M20_dimer"/>
</dbReference>
<dbReference type="InterPro" id="IPR036264">
    <property type="entry name" value="Bact_exopeptidase_dim_dom"/>
</dbReference>
<evidence type="ECO:0000256" key="4">
    <source>
        <dbReference type="ARBA" id="ARBA00022571"/>
    </source>
</evidence>
<reference evidence="12 15" key="2">
    <citation type="submission" date="2018-04" db="EMBL/GenBank/DDBJ databases">
        <title>Draft genome sequence of Pseudomonas syringae pv. actinidiae biovar 1 strains isolated from kiwifruit in Kagawa prefecture.</title>
        <authorList>
            <person name="Tabuchi M."/>
            <person name="Saito M."/>
            <person name="Fujiwara S."/>
            <person name="Sasa N."/>
            <person name="Akimitsu K."/>
            <person name="Gomi K."/>
            <person name="Konishi-Sugita S."/>
            <person name="Hamano K."/>
            <person name="Kataoka I."/>
        </authorList>
    </citation>
    <scope>NUCLEOTIDE SEQUENCE [LARGE SCALE GENOMIC DNA]</scope>
    <source>
        <strain evidence="12 15">MAFF212206</strain>
    </source>
</reference>
<name>A0A0K8M317_PSESF</name>
<dbReference type="GO" id="GO:0008777">
    <property type="term" value="F:acetylornithine deacetylase activity"/>
    <property type="evidence" value="ECO:0007669"/>
    <property type="project" value="TreeGrafter"/>
</dbReference>
<dbReference type="NCBIfam" id="NF005710">
    <property type="entry name" value="PRK07522.1"/>
    <property type="match status" value="1"/>
</dbReference>
<evidence type="ECO:0000256" key="7">
    <source>
        <dbReference type="ARBA" id="ARBA00022801"/>
    </source>
</evidence>
<keyword evidence="7" id="KW-0378">Hydrolase</keyword>
<evidence type="ECO:0000256" key="9">
    <source>
        <dbReference type="ARBA" id="ARBA00023285"/>
    </source>
</evidence>
<comment type="similarity">
    <text evidence="2">Belongs to the peptidase M20A family. ArgE subfamily.</text>
</comment>
<dbReference type="PANTHER" id="PTHR43808:SF31">
    <property type="entry name" value="N-ACETYL-L-CITRULLINE DEACETYLASE"/>
    <property type="match status" value="1"/>
</dbReference>
<evidence type="ECO:0000313" key="12">
    <source>
        <dbReference type="EMBL" id="GBH07093.1"/>
    </source>
</evidence>
<evidence type="ECO:0000313" key="14">
    <source>
        <dbReference type="Proteomes" id="UP000230024"/>
    </source>
</evidence>
<evidence type="ECO:0000313" key="13">
    <source>
        <dbReference type="EMBL" id="GBH14373.1"/>
    </source>
</evidence>
<dbReference type="Gene3D" id="3.30.70.360">
    <property type="match status" value="1"/>
</dbReference>
<keyword evidence="3" id="KW-0963">Cytoplasm</keyword>
<dbReference type="EMBL" id="BGJZ01000015">
    <property type="protein sequence ID" value="GBH07093.1"/>
    <property type="molecule type" value="Genomic_DNA"/>
</dbReference>
<keyword evidence="8" id="KW-0862">Zinc</keyword>
<reference evidence="11 14" key="1">
    <citation type="submission" date="2017-11" db="EMBL/GenBank/DDBJ databases">
        <title>Complete DNA Sequence of Pseudomonas syringae pv. actinidiae, biovar 5 (Psa5).</title>
        <authorList>
            <person name="Butler M."/>
            <person name="Taiaroa G."/>
            <person name="Sumpter N."/>
            <person name="Poulter R."/>
        </authorList>
    </citation>
    <scope>NUCLEOTIDE SEQUENCE [LARGE SCALE GENOMIC DNA]</scope>
    <source>
        <strain evidence="11 14">MAFF212063</strain>
    </source>
</reference>
<dbReference type="Gene3D" id="3.40.630.10">
    <property type="entry name" value="Zn peptidases"/>
    <property type="match status" value="1"/>
</dbReference>
<dbReference type="SUPFAM" id="SSF53187">
    <property type="entry name" value="Zn-dependent exopeptidases"/>
    <property type="match status" value="1"/>
</dbReference>
<dbReference type="CDD" id="cd03894">
    <property type="entry name" value="M20_ArgE"/>
    <property type="match status" value="1"/>
</dbReference>
<dbReference type="Proteomes" id="UP000247480">
    <property type="component" value="Unassembled WGS sequence"/>
</dbReference>
<dbReference type="Pfam" id="PF07687">
    <property type="entry name" value="M20_dimer"/>
    <property type="match status" value="1"/>
</dbReference>
<dbReference type="SUPFAM" id="SSF55031">
    <property type="entry name" value="Bacterial exopeptidase dimerisation domain"/>
    <property type="match status" value="1"/>
</dbReference>
<dbReference type="Proteomes" id="UP000230024">
    <property type="component" value="Chromosome"/>
</dbReference>
<dbReference type="PROSITE" id="PS00758">
    <property type="entry name" value="ARGE_DAPE_CPG2_1"/>
    <property type="match status" value="1"/>
</dbReference>
<dbReference type="Proteomes" id="UP000248291">
    <property type="component" value="Unassembled WGS sequence"/>
</dbReference>
<keyword evidence="6" id="KW-0479">Metal-binding</keyword>
<dbReference type="EMBL" id="BGKA01000005">
    <property type="protein sequence ID" value="GBH14373.1"/>
    <property type="molecule type" value="Genomic_DNA"/>
</dbReference>
<evidence type="ECO:0000256" key="2">
    <source>
        <dbReference type="ARBA" id="ARBA00005691"/>
    </source>
</evidence>
<gene>
    <name evidence="11" type="primary">argE</name>
    <name evidence="11" type="ORF">CT122_29660</name>
    <name evidence="12" type="ORF">KPSA1_00426</name>
    <name evidence="13" type="ORF">KPSA3_00259</name>
</gene>
<dbReference type="AlphaFoldDB" id="A0A0K8M317"/>
<keyword evidence="9" id="KW-0170">Cobalt</keyword>
<comment type="cofactor">
    <cofactor evidence="1">
        <name>Zn(2+)</name>
        <dbReference type="ChEBI" id="CHEBI:29105"/>
    </cofactor>
</comment>
<evidence type="ECO:0000313" key="11">
    <source>
        <dbReference type="EMBL" id="ATV20472.1"/>
    </source>
</evidence>
<dbReference type="InterPro" id="IPR002933">
    <property type="entry name" value="Peptidase_M20"/>
</dbReference>
<evidence type="ECO:0000256" key="6">
    <source>
        <dbReference type="ARBA" id="ARBA00022723"/>
    </source>
</evidence>
<dbReference type="InterPro" id="IPR050072">
    <property type="entry name" value="Peptidase_M20A"/>
</dbReference>
<evidence type="ECO:0000313" key="15">
    <source>
        <dbReference type="Proteomes" id="UP000247480"/>
    </source>
</evidence>
<dbReference type="InterPro" id="IPR001261">
    <property type="entry name" value="ArgE/DapE_CS"/>
</dbReference>
<feature type="domain" description="Peptidase M20 dimerisation" evidence="10">
    <location>
        <begin position="171"/>
        <end position="280"/>
    </location>
</feature>
<evidence type="ECO:0000256" key="5">
    <source>
        <dbReference type="ARBA" id="ARBA00022605"/>
    </source>
</evidence>
<sequence length="385" mass="42113">MSPRALEILKRLIAFDTVSSEPNMALIEYVRELLASKGIESLIVKDETGKKANLFASTGPRDVPGVLLSGHTDVVPAAGQAWTMPPFQATLRDGRIYGRGTCDMKGFIALAIDAMLNAADMTLLRPLQLALSHDEEIGCVGVRRLLDVLHLAPVRPFLCVVGEPTLMQFAVGHKGKASYRTFCRGQEAHSSLAPRAVNAIHLASDFIAELRNSQKRIEQQGSRDEGYDIPYSTVHIGRIEGGKALNIVPNLCTMEFEYRNLPGDNPDVLLEQLRERAEVLVREARQLSGVAAIEIEVMNEYPALETHPSVEAVRMLHAFAEPGTQHIKVSYGTEGGLFAGRLNVPVVVCGPGSIEQAHKPDEFIDESQMDAGERFLQSLLGSLKQ</sequence>
<dbReference type="NCBIfam" id="TIGR01892">
    <property type="entry name" value="AcOrn-deacetyl"/>
    <property type="match status" value="1"/>
</dbReference>
<evidence type="ECO:0000256" key="8">
    <source>
        <dbReference type="ARBA" id="ARBA00022833"/>
    </source>
</evidence>
<keyword evidence="4" id="KW-0055">Arginine biosynthesis</keyword>
<keyword evidence="5" id="KW-0028">Amino-acid biosynthesis</keyword>
<evidence type="ECO:0000259" key="10">
    <source>
        <dbReference type="Pfam" id="PF07687"/>
    </source>
</evidence>
<evidence type="ECO:0000256" key="1">
    <source>
        <dbReference type="ARBA" id="ARBA00001947"/>
    </source>
</evidence>
<proteinExistence type="inferred from homology"/>
<dbReference type="RefSeq" id="WP_003382311.1">
    <property type="nucleotide sequence ID" value="NZ_AP019411.1"/>
</dbReference>
<dbReference type="PANTHER" id="PTHR43808">
    <property type="entry name" value="ACETYLORNITHINE DEACETYLASE"/>
    <property type="match status" value="1"/>
</dbReference>
<dbReference type="PROSITE" id="PS00759">
    <property type="entry name" value="ARGE_DAPE_CPG2_2"/>
    <property type="match status" value="1"/>
</dbReference>
<dbReference type="GO" id="GO:0046872">
    <property type="term" value="F:metal ion binding"/>
    <property type="evidence" value="ECO:0007669"/>
    <property type="project" value="UniProtKB-KW"/>
</dbReference>
<dbReference type="EMBL" id="CP024712">
    <property type="protein sequence ID" value="ATV20472.1"/>
    <property type="molecule type" value="Genomic_DNA"/>
</dbReference>
<dbReference type="InterPro" id="IPR010169">
    <property type="entry name" value="AcOrn-deacetyl"/>
</dbReference>
<dbReference type="GO" id="GO:0006526">
    <property type="term" value="P:L-arginine biosynthetic process"/>
    <property type="evidence" value="ECO:0007669"/>
    <property type="project" value="UniProtKB-KW"/>
</dbReference>
<reference evidence="13 16" key="3">
    <citation type="submission" date="2018-04" db="EMBL/GenBank/DDBJ databases">
        <title>Draft genome sequence of Pseudomonas syringae pv. actinidiae biovar 3 strains isolated from kiwifruit in Kagawa prefecture.</title>
        <authorList>
            <person name="Tabuchi M."/>
            <person name="Saito M."/>
            <person name="Fujiwara S."/>
            <person name="Sasa N."/>
            <person name="Akimitsu K."/>
            <person name="Gomi K."/>
            <person name="Konishi-Sugita S."/>
            <person name="Hamano K."/>
            <person name="Kataoka I."/>
        </authorList>
    </citation>
    <scope>NUCLEOTIDE SEQUENCE [LARGE SCALE GENOMIC DNA]</scope>
    <source>
        <strain evidence="13 16">MAFF212211</strain>
    </source>
</reference>
<accession>A0A0K8M317</accession>